<dbReference type="Proteomes" id="UP001175211">
    <property type="component" value="Unassembled WGS sequence"/>
</dbReference>
<dbReference type="InterPro" id="IPR032675">
    <property type="entry name" value="LRR_dom_sf"/>
</dbReference>
<keyword evidence="1" id="KW-0175">Coiled coil</keyword>
<proteinExistence type="predicted"/>
<dbReference type="AlphaFoldDB" id="A0AA39J6N8"/>
<evidence type="ECO:0000313" key="3">
    <source>
        <dbReference type="Proteomes" id="UP001175211"/>
    </source>
</evidence>
<organism evidence="2 3">
    <name type="scientific">Armillaria tabescens</name>
    <name type="common">Ringless honey mushroom</name>
    <name type="synonym">Agaricus tabescens</name>
    <dbReference type="NCBI Taxonomy" id="1929756"/>
    <lineage>
        <taxon>Eukaryota</taxon>
        <taxon>Fungi</taxon>
        <taxon>Dikarya</taxon>
        <taxon>Basidiomycota</taxon>
        <taxon>Agaricomycotina</taxon>
        <taxon>Agaricomycetes</taxon>
        <taxon>Agaricomycetidae</taxon>
        <taxon>Agaricales</taxon>
        <taxon>Marasmiineae</taxon>
        <taxon>Physalacriaceae</taxon>
        <taxon>Desarmillaria</taxon>
    </lineage>
</organism>
<protein>
    <recommendedName>
        <fullName evidence="4">F-box domain-containing protein</fullName>
    </recommendedName>
</protein>
<evidence type="ECO:0000256" key="1">
    <source>
        <dbReference type="SAM" id="Coils"/>
    </source>
</evidence>
<gene>
    <name evidence="2" type="ORF">EV420DRAFT_1588956</name>
</gene>
<accession>A0AA39J6N8</accession>
<dbReference type="GeneID" id="85358420"/>
<comment type="caution">
    <text evidence="2">The sequence shown here is derived from an EMBL/GenBank/DDBJ whole genome shotgun (WGS) entry which is preliminary data.</text>
</comment>
<keyword evidence="3" id="KW-1185">Reference proteome</keyword>
<dbReference type="Gene3D" id="3.80.10.10">
    <property type="entry name" value="Ribonuclease Inhibitor"/>
    <property type="match status" value="1"/>
</dbReference>
<dbReference type="EMBL" id="JAUEPS010000116">
    <property type="protein sequence ID" value="KAK0437140.1"/>
    <property type="molecule type" value="Genomic_DNA"/>
</dbReference>
<feature type="coiled-coil region" evidence="1">
    <location>
        <begin position="28"/>
        <end position="55"/>
    </location>
</feature>
<reference evidence="2" key="1">
    <citation type="submission" date="2023-06" db="EMBL/GenBank/DDBJ databases">
        <authorList>
            <consortium name="Lawrence Berkeley National Laboratory"/>
            <person name="Ahrendt S."/>
            <person name="Sahu N."/>
            <person name="Indic B."/>
            <person name="Wong-Bajracharya J."/>
            <person name="Merenyi Z."/>
            <person name="Ke H.-M."/>
            <person name="Monk M."/>
            <person name="Kocsube S."/>
            <person name="Drula E."/>
            <person name="Lipzen A."/>
            <person name="Balint B."/>
            <person name="Henrissat B."/>
            <person name="Andreopoulos B."/>
            <person name="Martin F.M."/>
            <person name="Harder C.B."/>
            <person name="Rigling D."/>
            <person name="Ford K.L."/>
            <person name="Foster G.D."/>
            <person name="Pangilinan J."/>
            <person name="Papanicolaou A."/>
            <person name="Barry K."/>
            <person name="LaButti K."/>
            <person name="Viragh M."/>
            <person name="Koriabine M."/>
            <person name="Yan M."/>
            <person name="Riley R."/>
            <person name="Champramary S."/>
            <person name="Plett K.L."/>
            <person name="Tsai I.J."/>
            <person name="Slot J."/>
            <person name="Sipos G."/>
            <person name="Plett J."/>
            <person name="Nagy L.G."/>
            <person name="Grigoriev I.V."/>
        </authorList>
    </citation>
    <scope>NUCLEOTIDE SEQUENCE</scope>
    <source>
        <strain evidence="2">CCBAS 213</strain>
    </source>
</reference>
<dbReference type="RefSeq" id="XP_060322506.1">
    <property type="nucleotide sequence ID" value="XM_060474872.1"/>
</dbReference>
<evidence type="ECO:0000313" key="2">
    <source>
        <dbReference type="EMBL" id="KAK0437140.1"/>
    </source>
</evidence>
<evidence type="ECO:0008006" key="4">
    <source>
        <dbReference type="Google" id="ProtNLM"/>
    </source>
</evidence>
<name>A0AA39J6N8_ARMTA</name>
<sequence length="533" mass="60545">MPLVSVSDILGTNHAPNEHDCVVIQKSLSEQEQLLEQVRTQKADLEEQLLVTSQREAQLVKSIADHRTLLRASPIRSLPAELLGEVFLAHCAQYPNLDSGRHDGVAFRKSRLRLLWVCRRWRDVALSIPRIWAVLSVEYHAFNRPHSEEAAAWASVLKRWISSSGHLPLSINFTFTESWDSHYHSDYQNIAFNAIFSQLHRCKCFIGRLEFDFNGHDAVHRALDQNIPDAPMLETLSLRSYRSSSASPIINWRRKLYATIPRLRHLDVDSASGIVSLPVQNIITVKLETAALSDLFYLVENAAVLEELEVGEVEQSRDLQHSQRDAHRLDSLVNVHFRYTDSAAVSRFIDYVTLPSISELAVRTSSPWSDPAASWPDIDIFIRFFERSACSLTKLIIAAPEVDERGFLLGILPSVPSLQVLHIENEDYDVPLLLPSSVIEYLTGKPKRQNLTALTDLRISVQLRQMTGVKKLLDYRHTNWGTLGVTRLSCFSVIVVAARLSTAQMKSRRQQMREVFSPYQKAGLSLAWRIQSR</sequence>